<dbReference type="Pfam" id="PF05132">
    <property type="entry name" value="RNA_pol_Rpc4"/>
    <property type="match status" value="1"/>
</dbReference>
<reference evidence="6" key="1">
    <citation type="submission" date="2022-08" db="EMBL/GenBank/DDBJ databases">
        <title>A Global Phylogenomic Analysis of the Shiitake Genus Lentinula.</title>
        <authorList>
            <consortium name="DOE Joint Genome Institute"/>
            <person name="Sierra-Patev S."/>
            <person name="Min B."/>
            <person name="Naranjo-Ortiz M."/>
            <person name="Looney B."/>
            <person name="Konkel Z."/>
            <person name="Slot J.C."/>
            <person name="Sakamoto Y."/>
            <person name="Steenwyk J.L."/>
            <person name="Rokas A."/>
            <person name="Carro J."/>
            <person name="Camarero S."/>
            <person name="Ferreira P."/>
            <person name="Molpeceres G."/>
            <person name="Ruiz-Duenas F.J."/>
            <person name="Serrano A."/>
            <person name="Henrissat B."/>
            <person name="Drula E."/>
            <person name="Hughes K.W."/>
            <person name="Mata J.L."/>
            <person name="Ishikawa N.K."/>
            <person name="Vargas-Isla R."/>
            <person name="Ushijima S."/>
            <person name="Smith C.A."/>
            <person name="Ahrendt S."/>
            <person name="Andreopoulos W."/>
            <person name="He G."/>
            <person name="Labutti K."/>
            <person name="Lipzen A."/>
            <person name="Ng V."/>
            <person name="Riley R."/>
            <person name="Sandor L."/>
            <person name="Barry K."/>
            <person name="Martinez A.T."/>
            <person name="Xiao Y."/>
            <person name="Gibbons J.G."/>
            <person name="Terashima K."/>
            <person name="Grigoriev I.V."/>
            <person name="Hibbett D.S."/>
        </authorList>
    </citation>
    <scope>NUCLEOTIDE SEQUENCE</scope>
    <source>
        <strain evidence="6">RHP3577 ss4</strain>
    </source>
</reference>
<dbReference type="PANTHER" id="PTHR13408:SF0">
    <property type="entry name" value="DNA-DIRECTED RNA POLYMERASE III SUBUNIT RPC4"/>
    <property type="match status" value="1"/>
</dbReference>
<evidence type="ECO:0000256" key="5">
    <source>
        <dbReference type="SAM" id="MobiDB-lite"/>
    </source>
</evidence>
<protein>
    <submittedName>
        <fullName evidence="6">RNA polymerase III RPC4-domain-containing protein</fullName>
    </submittedName>
</protein>
<keyword evidence="2" id="KW-0240">DNA-directed RNA polymerase</keyword>
<organism evidence="6 7">
    <name type="scientific">Lentinula lateritia</name>
    <dbReference type="NCBI Taxonomy" id="40482"/>
    <lineage>
        <taxon>Eukaryota</taxon>
        <taxon>Fungi</taxon>
        <taxon>Dikarya</taxon>
        <taxon>Basidiomycota</taxon>
        <taxon>Agaricomycotina</taxon>
        <taxon>Agaricomycetes</taxon>
        <taxon>Agaricomycetidae</taxon>
        <taxon>Agaricales</taxon>
        <taxon>Marasmiineae</taxon>
        <taxon>Omphalotaceae</taxon>
        <taxon>Lentinula</taxon>
    </lineage>
</organism>
<keyword evidence="7" id="KW-1185">Reference proteome</keyword>
<feature type="region of interest" description="Disordered" evidence="5">
    <location>
        <begin position="200"/>
        <end position="232"/>
    </location>
</feature>
<gene>
    <name evidence="6" type="ORF">C8R41DRAFT_862270</name>
</gene>
<feature type="compositionally biased region" description="Basic and acidic residues" evidence="5">
    <location>
        <begin position="155"/>
        <end position="164"/>
    </location>
</feature>
<feature type="compositionally biased region" description="Basic and acidic residues" evidence="5">
    <location>
        <begin position="78"/>
        <end position="92"/>
    </location>
</feature>
<evidence type="ECO:0000256" key="2">
    <source>
        <dbReference type="ARBA" id="ARBA00022478"/>
    </source>
</evidence>
<evidence type="ECO:0000313" key="6">
    <source>
        <dbReference type="EMBL" id="KAJ4501720.1"/>
    </source>
</evidence>
<evidence type="ECO:0000256" key="3">
    <source>
        <dbReference type="ARBA" id="ARBA00023163"/>
    </source>
</evidence>
<dbReference type="Proteomes" id="UP001150217">
    <property type="component" value="Unassembled WGS sequence"/>
</dbReference>
<accession>A0ABQ8W153</accession>
<keyword evidence="3" id="KW-0804">Transcription</keyword>
<sequence>MYIIFVEGVRKASIKNPYSLLGSGSKPKAISSLAKRPSEVTRQGTQKLKFVPTLPARRSKDAVKIEPVPDTIPASSNDRGRGRGRGRGEGSGRGRGGPRPPAEMVASGPFALGPAMAGTSSSRRFAQAATPIPAPSNTKASPLGAGLSQTAAPKIKREEQKLEKDEDEEIYSDADEGVEIIDMENVGQMDWMAPDSIIKEKTKRPKKEDPDATVQEVNIANALDGDEDEADEKDLETMFDDLNKMNYDTDNDSQYLCLFQFPSPFPTFSAQPSDTMQTDAPVTPGSKKVTFAPDVKLETEGLSSTAEVQELDGLIGHLEVYRSGARKIRLANGIVLDVSPASQPSFLEHAVHLDMKENKLTILGELFKHYLVAPDIDALLNAMDALDSGSQTVLAGEENLIRMDIT</sequence>
<evidence type="ECO:0000256" key="1">
    <source>
        <dbReference type="ARBA" id="ARBA00004123"/>
    </source>
</evidence>
<name>A0ABQ8W153_9AGAR</name>
<comment type="subcellular location">
    <subcellularLocation>
        <location evidence="1">Nucleus</location>
    </subcellularLocation>
</comment>
<feature type="region of interest" description="Disordered" evidence="5">
    <location>
        <begin position="53"/>
        <end position="170"/>
    </location>
</feature>
<dbReference type="InterPro" id="IPR007811">
    <property type="entry name" value="RPC4"/>
</dbReference>
<evidence type="ECO:0000313" key="7">
    <source>
        <dbReference type="Proteomes" id="UP001150217"/>
    </source>
</evidence>
<comment type="caution">
    <text evidence="6">The sequence shown here is derived from an EMBL/GenBank/DDBJ whole genome shotgun (WGS) entry which is preliminary data.</text>
</comment>
<dbReference type="PANTHER" id="PTHR13408">
    <property type="entry name" value="DNA-DIRECTED RNA POLYMERASE III"/>
    <property type="match status" value="1"/>
</dbReference>
<dbReference type="EMBL" id="JANVFT010000001">
    <property type="protein sequence ID" value="KAJ4501720.1"/>
    <property type="molecule type" value="Genomic_DNA"/>
</dbReference>
<evidence type="ECO:0000256" key="4">
    <source>
        <dbReference type="ARBA" id="ARBA00023242"/>
    </source>
</evidence>
<keyword evidence="4" id="KW-0539">Nucleus</keyword>
<proteinExistence type="predicted"/>